<evidence type="ECO:0000256" key="3">
    <source>
        <dbReference type="ARBA" id="ARBA00023125"/>
    </source>
</evidence>
<evidence type="ECO:0000256" key="4">
    <source>
        <dbReference type="ARBA" id="ARBA00023155"/>
    </source>
</evidence>
<dbReference type="SMART" id="SM00389">
    <property type="entry name" value="HOX"/>
    <property type="match status" value="1"/>
</dbReference>
<dbReference type="InterPro" id="IPR017970">
    <property type="entry name" value="Homeobox_CS"/>
</dbReference>
<feature type="region of interest" description="Disordered" evidence="7">
    <location>
        <begin position="216"/>
        <end position="290"/>
    </location>
</feature>
<dbReference type="OrthoDB" id="21495at2759"/>
<keyword evidence="5 6" id="KW-0539">Nucleus</keyword>
<evidence type="ECO:0000313" key="10">
    <source>
        <dbReference type="Proteomes" id="UP000838412"/>
    </source>
</evidence>
<dbReference type="PROSITE" id="PS00027">
    <property type="entry name" value="HOMEOBOX_1"/>
    <property type="match status" value="1"/>
</dbReference>
<dbReference type="SUPFAM" id="SSF46689">
    <property type="entry name" value="Homeodomain-like"/>
    <property type="match status" value="1"/>
</dbReference>
<keyword evidence="10" id="KW-1185">Reference proteome</keyword>
<dbReference type="GO" id="GO:0000981">
    <property type="term" value="F:DNA-binding transcription factor activity, RNA polymerase II-specific"/>
    <property type="evidence" value="ECO:0007669"/>
    <property type="project" value="InterPro"/>
</dbReference>
<dbReference type="Gene3D" id="1.10.10.60">
    <property type="entry name" value="Homeodomain-like"/>
    <property type="match status" value="1"/>
</dbReference>
<dbReference type="PANTHER" id="PTHR11211">
    <property type="entry name" value="IROQUOIS-CLASS HOMEODOMAIN PROTEIN IRX"/>
    <property type="match status" value="1"/>
</dbReference>
<evidence type="ECO:0000256" key="1">
    <source>
        <dbReference type="ARBA" id="ARBA00004123"/>
    </source>
</evidence>
<dbReference type="InterPro" id="IPR008422">
    <property type="entry name" value="KN_HD"/>
</dbReference>
<evidence type="ECO:0000256" key="7">
    <source>
        <dbReference type="SAM" id="MobiDB-lite"/>
    </source>
</evidence>
<feature type="compositionally biased region" description="Acidic residues" evidence="7">
    <location>
        <begin position="220"/>
        <end position="231"/>
    </location>
</feature>
<accession>A0A8J9Z786</accession>
<dbReference type="GO" id="GO:0048468">
    <property type="term" value="P:cell development"/>
    <property type="evidence" value="ECO:0007669"/>
    <property type="project" value="TreeGrafter"/>
</dbReference>
<organism evidence="9 10">
    <name type="scientific">Branchiostoma lanceolatum</name>
    <name type="common">Common lancelet</name>
    <name type="synonym">Amphioxus lanceolatum</name>
    <dbReference type="NCBI Taxonomy" id="7740"/>
    <lineage>
        <taxon>Eukaryota</taxon>
        <taxon>Metazoa</taxon>
        <taxon>Chordata</taxon>
        <taxon>Cephalochordata</taxon>
        <taxon>Leptocardii</taxon>
        <taxon>Amphioxiformes</taxon>
        <taxon>Branchiostomatidae</taxon>
        <taxon>Branchiostoma</taxon>
    </lineage>
</organism>
<dbReference type="CDD" id="cd00086">
    <property type="entry name" value="homeodomain"/>
    <property type="match status" value="1"/>
</dbReference>
<dbReference type="InterPro" id="IPR009057">
    <property type="entry name" value="Homeodomain-like_sf"/>
</dbReference>
<gene>
    <name evidence="9" type="primary">MKX</name>
    <name evidence="9" type="ORF">BLAG_LOCUS10291</name>
</gene>
<dbReference type="EMBL" id="OV696702">
    <property type="protein sequence ID" value="CAH1249074.1"/>
    <property type="molecule type" value="Genomic_DNA"/>
</dbReference>
<evidence type="ECO:0000256" key="2">
    <source>
        <dbReference type="ARBA" id="ARBA00008446"/>
    </source>
</evidence>
<comment type="subcellular location">
    <subcellularLocation>
        <location evidence="1 6">Nucleus</location>
    </subcellularLocation>
</comment>
<feature type="compositionally biased region" description="Basic and acidic residues" evidence="7">
    <location>
        <begin position="104"/>
        <end position="113"/>
    </location>
</feature>
<dbReference type="Pfam" id="PF05920">
    <property type="entry name" value="Homeobox_KN"/>
    <property type="match status" value="1"/>
</dbReference>
<feature type="DNA-binding region" description="Homeobox" evidence="6">
    <location>
        <begin position="127"/>
        <end position="189"/>
    </location>
</feature>
<keyword evidence="3 6" id="KW-0238">DNA-binding</keyword>
<feature type="region of interest" description="Disordered" evidence="7">
    <location>
        <begin position="306"/>
        <end position="361"/>
    </location>
</feature>
<evidence type="ECO:0000256" key="6">
    <source>
        <dbReference type="PROSITE-ProRule" id="PRU00108"/>
    </source>
</evidence>
<feature type="domain" description="Homeobox" evidence="8">
    <location>
        <begin position="125"/>
        <end position="188"/>
    </location>
</feature>
<protein>
    <submittedName>
        <fullName evidence="9">MKX protein</fullName>
    </submittedName>
</protein>
<feature type="compositionally biased region" description="Polar residues" evidence="7">
    <location>
        <begin position="328"/>
        <end position="348"/>
    </location>
</feature>
<dbReference type="GO" id="GO:0005634">
    <property type="term" value="C:nucleus"/>
    <property type="evidence" value="ECO:0007669"/>
    <property type="project" value="UniProtKB-SubCell"/>
</dbReference>
<evidence type="ECO:0000259" key="8">
    <source>
        <dbReference type="PROSITE" id="PS50071"/>
    </source>
</evidence>
<dbReference type="AlphaFoldDB" id="A0A8J9Z786"/>
<reference evidence="9" key="1">
    <citation type="submission" date="2022-01" db="EMBL/GenBank/DDBJ databases">
        <authorList>
            <person name="Braso-Vives M."/>
        </authorList>
    </citation>
    <scope>NUCLEOTIDE SEQUENCE</scope>
</reference>
<dbReference type="GO" id="GO:0007517">
    <property type="term" value="P:muscle organ development"/>
    <property type="evidence" value="ECO:0007669"/>
    <property type="project" value="TreeGrafter"/>
</dbReference>
<comment type="similarity">
    <text evidence="2">Belongs to the TALE/IRO homeobox family.</text>
</comment>
<keyword evidence="4 6" id="KW-0371">Homeobox</keyword>
<evidence type="ECO:0000256" key="5">
    <source>
        <dbReference type="ARBA" id="ARBA00023242"/>
    </source>
</evidence>
<dbReference type="Proteomes" id="UP000838412">
    <property type="component" value="Chromosome 17"/>
</dbReference>
<dbReference type="PROSITE" id="PS50071">
    <property type="entry name" value="HOMEOBOX_2"/>
    <property type="match status" value="1"/>
</dbReference>
<feature type="region of interest" description="Disordered" evidence="7">
    <location>
        <begin position="81"/>
        <end position="132"/>
    </location>
</feature>
<name>A0A8J9Z786_BRALA</name>
<proteinExistence type="inferred from homology"/>
<sequence length="384" mass="43133">MHPSAPSVNEPSLVCKLTPCNVPPGFAVVPVPGDPWRRPVCWDLCSSGGGRRKRRLGKLDDPLVNMVDCTGESELTIVSDSSSEFSDDDFEYGGGGTDGVLKVSSKDLEERDRSLRRRSSRRRNSDRVRHKRQVMQDMARPLKQWLIKHRDNPYPTKTEKILLALTSQMTLVQVSNWFANARRRLKNTVRDPDLSWGMRIKMYNKHVQGNAELLSISSNDDSDEDDFGDSDYGDHDGGSKGNLLIPRFKADRDENSNNSSLPPSPTEDLDHRYAIPRYPDSGEEPSSPTKYKHSILQRYLNDSFHSTVRRNDKSGSLSSQDYEDLSESARSIRSSFGSDGSVRLSPTSEGEPRSSPVFEDEELHWKEIDAAMALTSLARSRGCP</sequence>
<dbReference type="GO" id="GO:0000978">
    <property type="term" value="F:RNA polymerase II cis-regulatory region sequence-specific DNA binding"/>
    <property type="evidence" value="ECO:0007669"/>
    <property type="project" value="TreeGrafter"/>
</dbReference>
<feature type="compositionally biased region" description="Basic residues" evidence="7">
    <location>
        <begin position="114"/>
        <end position="132"/>
    </location>
</feature>
<evidence type="ECO:0000313" key="9">
    <source>
        <dbReference type="EMBL" id="CAH1249074.1"/>
    </source>
</evidence>
<dbReference type="PANTHER" id="PTHR11211:SF3">
    <property type="entry name" value="HOMEOBOX PROTEIN MOHAWK"/>
    <property type="match status" value="1"/>
</dbReference>
<dbReference type="InterPro" id="IPR001356">
    <property type="entry name" value="HD"/>
</dbReference>